<feature type="compositionally biased region" description="Polar residues" evidence="3">
    <location>
        <begin position="295"/>
        <end position="304"/>
    </location>
</feature>
<dbReference type="EMBL" id="MRZV01000337">
    <property type="protein sequence ID" value="PIK52251.1"/>
    <property type="molecule type" value="Genomic_DNA"/>
</dbReference>
<dbReference type="GO" id="GO:0030054">
    <property type="term" value="C:cell junction"/>
    <property type="evidence" value="ECO:0007669"/>
    <property type="project" value="TreeGrafter"/>
</dbReference>
<evidence type="ECO:0000256" key="3">
    <source>
        <dbReference type="SAM" id="MobiDB-lite"/>
    </source>
</evidence>
<dbReference type="GO" id="GO:0035332">
    <property type="term" value="P:positive regulation of hippo signaling"/>
    <property type="evidence" value="ECO:0007669"/>
    <property type="project" value="TreeGrafter"/>
</dbReference>
<organism evidence="5 6">
    <name type="scientific">Stichopus japonicus</name>
    <name type="common">Sea cucumber</name>
    <dbReference type="NCBI Taxonomy" id="307972"/>
    <lineage>
        <taxon>Eukaryota</taxon>
        <taxon>Metazoa</taxon>
        <taxon>Echinodermata</taxon>
        <taxon>Eleutherozoa</taxon>
        <taxon>Echinozoa</taxon>
        <taxon>Holothuroidea</taxon>
        <taxon>Aspidochirotacea</taxon>
        <taxon>Aspidochirotida</taxon>
        <taxon>Stichopodidae</taxon>
        <taxon>Apostichopus</taxon>
    </lineage>
</organism>
<dbReference type="STRING" id="307972.A0A2G8KW76"/>
<dbReference type="Pfam" id="PF10148">
    <property type="entry name" value="SCHIP-1_C"/>
    <property type="match status" value="1"/>
</dbReference>
<evidence type="ECO:0000256" key="2">
    <source>
        <dbReference type="SAM" id="Coils"/>
    </source>
</evidence>
<feature type="compositionally biased region" description="Low complexity" evidence="3">
    <location>
        <begin position="690"/>
        <end position="702"/>
    </location>
</feature>
<feature type="region of interest" description="Disordered" evidence="3">
    <location>
        <begin position="166"/>
        <end position="218"/>
    </location>
</feature>
<feature type="region of interest" description="Disordered" evidence="3">
    <location>
        <begin position="441"/>
        <end position="462"/>
    </location>
</feature>
<feature type="compositionally biased region" description="Basic and acidic residues" evidence="3">
    <location>
        <begin position="187"/>
        <end position="201"/>
    </location>
</feature>
<feature type="region of interest" description="Disordered" evidence="3">
    <location>
        <begin position="81"/>
        <end position="105"/>
    </location>
</feature>
<dbReference type="Proteomes" id="UP000230750">
    <property type="component" value="Unassembled WGS sequence"/>
</dbReference>
<protein>
    <recommendedName>
        <fullName evidence="4">Schwannomin interacting protein 1 C-terminal domain-containing protein</fullName>
    </recommendedName>
</protein>
<keyword evidence="1 2" id="KW-0175">Coiled coil</keyword>
<feature type="region of interest" description="Disordered" evidence="3">
    <location>
        <begin position="668"/>
        <end position="702"/>
    </location>
</feature>
<reference evidence="5 6" key="1">
    <citation type="journal article" date="2017" name="PLoS Biol.">
        <title>The sea cucumber genome provides insights into morphological evolution and visceral regeneration.</title>
        <authorList>
            <person name="Zhang X."/>
            <person name="Sun L."/>
            <person name="Yuan J."/>
            <person name="Sun Y."/>
            <person name="Gao Y."/>
            <person name="Zhang L."/>
            <person name="Li S."/>
            <person name="Dai H."/>
            <person name="Hamel J.F."/>
            <person name="Liu C."/>
            <person name="Yu Y."/>
            <person name="Liu S."/>
            <person name="Lin W."/>
            <person name="Guo K."/>
            <person name="Jin S."/>
            <person name="Xu P."/>
            <person name="Storey K.B."/>
            <person name="Huan P."/>
            <person name="Zhang T."/>
            <person name="Zhou Y."/>
            <person name="Zhang J."/>
            <person name="Lin C."/>
            <person name="Li X."/>
            <person name="Xing L."/>
            <person name="Huo D."/>
            <person name="Sun M."/>
            <person name="Wang L."/>
            <person name="Mercier A."/>
            <person name="Li F."/>
            <person name="Yang H."/>
            <person name="Xiang J."/>
        </authorList>
    </citation>
    <scope>NUCLEOTIDE SEQUENCE [LARGE SCALE GENOMIC DNA]</scope>
    <source>
        <strain evidence="5">Shaxun</strain>
        <tissue evidence="5">Muscle</tissue>
    </source>
</reference>
<evidence type="ECO:0000256" key="1">
    <source>
        <dbReference type="ARBA" id="ARBA00023054"/>
    </source>
</evidence>
<gene>
    <name evidence="5" type="ORF">BSL78_10875</name>
</gene>
<dbReference type="InterPro" id="IPR039045">
    <property type="entry name" value="SCHIP_1"/>
</dbReference>
<comment type="caution">
    <text evidence="5">The sequence shown here is derived from an EMBL/GenBank/DDBJ whole genome shotgun (WGS) entry which is preliminary data.</text>
</comment>
<feature type="compositionally biased region" description="Low complexity" evidence="3">
    <location>
        <begin position="305"/>
        <end position="318"/>
    </location>
</feature>
<name>A0A2G8KW76_STIJA</name>
<keyword evidence="6" id="KW-1185">Reference proteome</keyword>
<evidence type="ECO:0000313" key="5">
    <source>
        <dbReference type="EMBL" id="PIK52251.1"/>
    </source>
</evidence>
<feature type="region of interest" description="Disordered" evidence="3">
    <location>
        <begin position="290"/>
        <end position="321"/>
    </location>
</feature>
<feature type="coiled-coil region" evidence="2">
    <location>
        <begin position="562"/>
        <end position="596"/>
    </location>
</feature>
<evidence type="ECO:0000313" key="6">
    <source>
        <dbReference type="Proteomes" id="UP000230750"/>
    </source>
</evidence>
<dbReference type="InterPro" id="IPR015649">
    <property type="entry name" value="SCHIP_1_C"/>
</dbReference>
<dbReference type="PANTHER" id="PTHR13103">
    <property type="entry name" value="SCHWANNOMIN INTERACTING PROTEIN 1"/>
    <property type="match status" value="1"/>
</dbReference>
<dbReference type="PANTHER" id="PTHR13103:SF2">
    <property type="entry name" value="IQCJ-SCHIP1 READTHROUGH TRANSCRIPT PROTEIN-RELATED"/>
    <property type="match status" value="1"/>
</dbReference>
<feature type="region of interest" description="Disordered" evidence="3">
    <location>
        <begin position="39"/>
        <end position="69"/>
    </location>
</feature>
<dbReference type="GO" id="GO:0005886">
    <property type="term" value="C:plasma membrane"/>
    <property type="evidence" value="ECO:0007669"/>
    <property type="project" value="TreeGrafter"/>
</dbReference>
<feature type="domain" description="Schwannomin interacting protein 1 C-terminal" evidence="4">
    <location>
        <begin position="390"/>
        <end position="613"/>
    </location>
</feature>
<proteinExistence type="predicted"/>
<evidence type="ECO:0000259" key="4">
    <source>
        <dbReference type="Pfam" id="PF10148"/>
    </source>
</evidence>
<accession>A0A2G8KW76</accession>
<sequence>MVIVDWLEGEVQGVLLNSLLWIHKVNSEGWKKYKRSTVGINSSSSNHGNQRKQLNSTTDASAEDVNGNNVQETRCTITIDTQNSRQPVKSSQTAQNTMSKRMNSKSPVYAVSDLGSDLEIDHCQLSADASPETPSRGRGKLNCNRLSLAEEFATMEEEILGEKALESEEDESDYYGGSSEVTTPEWDSDKIEHHDRPEISLRRGKSPQMNSPDGGDGSMLIGGKRTTLEDSNKYGSDLNANLKSLQDGRNNISNSLQYYTTSDRENMTNPLDKRKVEEIKPEVRIGKVSCGGVESDTTNHSQLMNHSTSSSSNSAQSNFPKVEVSKVKDMCPTCDGVQGTNPTQSDGDVTMPVLDWESLERHLAKMEIEEKNKKQNIEEMPSQQSPRQVQKNSRIEILRKLAMGEEDIEGDIYGKGRDKLSSRLQSGMNLQICFVNDSVDGSDAEEDSGSNATPRVANRDSRFLFSRESSVGSPSSGTSPKTPSVTFEDLEDFESKQARLQAETRIALAQVKEVVKLQMELDRQQKKKSPTTELAGVSGLSDISEGLSNNHFDQKLLQRMSISKLQFIANELHSKIEKLNEELVQLLMTRDELQHGQDSQLVDIEDLTRWIRMNMHQNNNNTLLGHEPMTNNPRRKQAEQTLLKLLGRSLPASGRKCICGVSRSSSVVSNRSASSPEPDSIQRNPLSPTSPQSCRSESSVSESHASSPELTWVRQAIVRYWQTIRAIDFGIANYLSVAPPRLARSVQENFGRKCLPDRWKWHFPGLNLAGRIDGAFNDKDTITSPWSCVV</sequence>
<dbReference type="AlphaFoldDB" id="A0A2G8KW76"/>
<dbReference type="OrthoDB" id="6260144at2759"/>